<dbReference type="PANTHER" id="PTHR33219:SF14">
    <property type="entry name" value="PROTEIN COFACTOR ASSEMBLY OF COMPLEX C SUBUNIT B CCB3, CHLOROPLASTIC-RELATED"/>
    <property type="match status" value="1"/>
</dbReference>
<accession>F2J148</accession>
<dbReference type="Proteomes" id="UP000008130">
    <property type="component" value="Chromosome"/>
</dbReference>
<keyword evidence="2" id="KW-0472">Membrane</keyword>
<keyword evidence="2 3" id="KW-0812">Transmembrane</keyword>
<sequence>MADPFFADPTGTDLMRALLDVVLLVLNLYTYVIIASAIFSWLYAFNVVNPRNQVISMIGQMLYNLTEPLLRPIRRFMPSLGGLDLSPIVLLLGVFLVQNIIIRYIYPNVF</sequence>
<dbReference type="RefSeq" id="WP_013651019.1">
    <property type="nucleotide sequence ID" value="NC_015259.1"/>
</dbReference>
<dbReference type="HOGENOM" id="CLU_136788_0_1_5"/>
<name>F2J148_POLGS</name>
<comment type="similarity">
    <text evidence="1">Belongs to the YggT family.</text>
</comment>
<dbReference type="InterPro" id="IPR003425">
    <property type="entry name" value="CCB3/YggT"/>
</dbReference>
<reference evidence="3 4" key="1">
    <citation type="journal article" date="2011" name="J. Bacteriol.">
        <title>Complete genome sequence of Polymorphum gilvum SL003B-26A1T, a crude oil-degrading bacterium from oil-polluted saline soil.</title>
        <authorList>
            <person name="Li S.G."/>
            <person name="Tang Y.Q."/>
            <person name="Nie Y."/>
            <person name="Cai M."/>
            <person name="Wu X.L."/>
        </authorList>
    </citation>
    <scope>NUCLEOTIDE SEQUENCE [LARGE SCALE GENOMIC DNA]</scope>
    <source>
        <strain evidence="4">LMG 25793 / CGMCC 1.9160 / SL003B-26A1</strain>
    </source>
</reference>
<dbReference type="STRING" id="991905.SL003B_0256"/>
<evidence type="ECO:0000313" key="4">
    <source>
        <dbReference type="Proteomes" id="UP000008130"/>
    </source>
</evidence>
<gene>
    <name evidence="3" type="ordered locus">SL003B_0256</name>
</gene>
<dbReference type="PATRIC" id="fig|991905.3.peg.260"/>
<protein>
    <submittedName>
        <fullName evidence="3">Hypothetical transmembrane protein</fullName>
    </submittedName>
</protein>
<dbReference type="EMBL" id="CP002568">
    <property type="protein sequence ID" value="ADZ68694.1"/>
    <property type="molecule type" value="Genomic_DNA"/>
</dbReference>
<dbReference type="KEGG" id="pgv:SL003B_0256"/>
<dbReference type="GO" id="GO:0016020">
    <property type="term" value="C:membrane"/>
    <property type="evidence" value="ECO:0007669"/>
    <property type="project" value="InterPro"/>
</dbReference>
<evidence type="ECO:0000256" key="1">
    <source>
        <dbReference type="ARBA" id="ARBA00010894"/>
    </source>
</evidence>
<dbReference type="PANTHER" id="PTHR33219">
    <property type="entry name" value="YLMG HOMOLOG PROTEIN 2, CHLOROPLASTIC"/>
    <property type="match status" value="1"/>
</dbReference>
<feature type="transmembrane region" description="Helical" evidence="2">
    <location>
        <begin position="21"/>
        <end position="44"/>
    </location>
</feature>
<keyword evidence="2" id="KW-1133">Transmembrane helix</keyword>
<dbReference type="Pfam" id="PF02325">
    <property type="entry name" value="CCB3_YggT"/>
    <property type="match status" value="1"/>
</dbReference>
<evidence type="ECO:0000256" key="2">
    <source>
        <dbReference type="SAM" id="Phobius"/>
    </source>
</evidence>
<organism evidence="3 4">
    <name type="scientific">Polymorphum gilvum (strain LMG 25793 / CGMCC 1.9160 / SL003B-26A1)</name>
    <dbReference type="NCBI Taxonomy" id="991905"/>
    <lineage>
        <taxon>Bacteria</taxon>
        <taxon>Pseudomonadati</taxon>
        <taxon>Pseudomonadota</taxon>
        <taxon>Alphaproteobacteria</taxon>
        <taxon>Rhodobacterales</taxon>
        <taxon>Paracoccaceae</taxon>
        <taxon>Polymorphum</taxon>
    </lineage>
</organism>
<dbReference type="eggNOG" id="COG0762">
    <property type="taxonomic scope" value="Bacteria"/>
</dbReference>
<feature type="transmembrane region" description="Helical" evidence="2">
    <location>
        <begin position="85"/>
        <end position="106"/>
    </location>
</feature>
<dbReference type="AlphaFoldDB" id="F2J148"/>
<evidence type="ECO:0000313" key="3">
    <source>
        <dbReference type="EMBL" id="ADZ68694.1"/>
    </source>
</evidence>
<proteinExistence type="inferred from homology"/>
<keyword evidence="4" id="KW-1185">Reference proteome</keyword>